<dbReference type="GO" id="GO:0019841">
    <property type="term" value="F:retinol binding"/>
    <property type="evidence" value="ECO:0007669"/>
    <property type="project" value="UniProtKB-KW"/>
</dbReference>
<evidence type="ECO:0000259" key="7">
    <source>
        <dbReference type="Pfam" id="PF00061"/>
    </source>
</evidence>
<evidence type="ECO:0000256" key="2">
    <source>
        <dbReference type="ARBA" id="ARBA00008390"/>
    </source>
</evidence>
<evidence type="ECO:0000256" key="3">
    <source>
        <dbReference type="ARBA" id="ARBA00013592"/>
    </source>
</evidence>
<keyword evidence="5" id="KW-0683">Retinol-binding</keyword>
<proteinExistence type="inferred from homology"/>
<evidence type="ECO:0000256" key="4">
    <source>
        <dbReference type="ARBA" id="ARBA00022893"/>
    </source>
</evidence>
<dbReference type="SUPFAM" id="SSF50814">
    <property type="entry name" value="Lipocalins"/>
    <property type="match status" value="1"/>
</dbReference>
<dbReference type="PANTHER" id="PTHR11955">
    <property type="entry name" value="FATTY ACID BINDING PROTEIN"/>
    <property type="match status" value="1"/>
</dbReference>
<dbReference type="AlphaFoldDB" id="A0A3Q0S7L8"/>
<dbReference type="Ensembl" id="ENSACIT00000019609.1">
    <property type="protein sequence ID" value="ENSACIP00000019096.1"/>
    <property type="gene ID" value="ENSACIG00000014715.1"/>
</dbReference>
<dbReference type="Gene3D" id="2.40.128.20">
    <property type="match status" value="1"/>
</dbReference>
<organism evidence="8 9">
    <name type="scientific">Amphilophus citrinellus</name>
    <name type="common">Midas cichlid</name>
    <name type="synonym">Cichlasoma citrinellum</name>
    <dbReference type="NCBI Taxonomy" id="61819"/>
    <lineage>
        <taxon>Eukaryota</taxon>
        <taxon>Metazoa</taxon>
        <taxon>Chordata</taxon>
        <taxon>Craniata</taxon>
        <taxon>Vertebrata</taxon>
        <taxon>Euteleostomi</taxon>
        <taxon>Actinopterygii</taxon>
        <taxon>Neopterygii</taxon>
        <taxon>Teleostei</taxon>
        <taxon>Neoteleostei</taxon>
        <taxon>Acanthomorphata</taxon>
        <taxon>Ovalentaria</taxon>
        <taxon>Cichlomorphae</taxon>
        <taxon>Cichliformes</taxon>
        <taxon>Cichlidae</taxon>
        <taxon>New World cichlids</taxon>
        <taxon>Cichlasomatinae</taxon>
        <taxon>Heroini</taxon>
        <taxon>Amphilophus</taxon>
    </lineage>
</organism>
<dbReference type="InterPro" id="IPR031259">
    <property type="entry name" value="ILBP"/>
</dbReference>
<reference evidence="8" key="1">
    <citation type="submission" date="2025-08" db="UniProtKB">
        <authorList>
            <consortium name="Ensembl"/>
        </authorList>
    </citation>
    <scope>IDENTIFICATION</scope>
</reference>
<comment type="similarity">
    <text evidence="2">Belongs to the calycin superfamily. Fatty-acid binding protein (FABP) family.</text>
</comment>
<dbReference type="STRING" id="61819.ENSACIP00000019096"/>
<protein>
    <recommendedName>
        <fullName evidence="3">Cellular retinoic acid-binding protein 1</fullName>
    </recommendedName>
    <alternativeName>
        <fullName evidence="6">Cellular retinoic acid-binding protein I</fullName>
    </alternativeName>
</protein>
<reference evidence="8" key="2">
    <citation type="submission" date="2025-09" db="UniProtKB">
        <authorList>
            <consortium name="Ensembl"/>
        </authorList>
    </citation>
    <scope>IDENTIFICATION</scope>
</reference>
<keyword evidence="9" id="KW-1185">Reference proteome</keyword>
<accession>A0A3Q0S7L8</accession>
<keyword evidence="4" id="KW-0845">Vitamin A</keyword>
<comment type="function">
    <text evidence="1">Cytosolic CRABPs may regulate the access of retinoic acid to the nuclear retinoic acid receptors.</text>
</comment>
<dbReference type="Pfam" id="PF00061">
    <property type="entry name" value="Lipocalin"/>
    <property type="match status" value="1"/>
</dbReference>
<evidence type="ECO:0000313" key="8">
    <source>
        <dbReference type="Ensembl" id="ENSACIP00000019096.1"/>
    </source>
</evidence>
<feature type="domain" description="Lipocalin/cytosolic fatty-acid binding" evidence="7">
    <location>
        <begin position="6"/>
        <end position="132"/>
    </location>
</feature>
<dbReference type="InterPro" id="IPR012674">
    <property type="entry name" value="Calycin"/>
</dbReference>
<dbReference type="OMA" id="LTAKCIM"/>
<evidence type="ECO:0000256" key="1">
    <source>
        <dbReference type="ARBA" id="ARBA00003699"/>
    </source>
</evidence>
<dbReference type="InterPro" id="IPR000463">
    <property type="entry name" value="Fatty_acid-bd"/>
</dbReference>
<evidence type="ECO:0000256" key="5">
    <source>
        <dbReference type="ARBA" id="ARBA00023072"/>
    </source>
</evidence>
<dbReference type="GO" id="GO:0016918">
    <property type="term" value="F:retinal binding"/>
    <property type="evidence" value="ECO:0007669"/>
    <property type="project" value="UniProtKB-KW"/>
</dbReference>
<sequence length="134" mass="15206">MVEQFAGKWTLVNSEKFDDYMKAVGVNFATRQIGNLAKPNVEFSMGDDGFITLKSVTTFKTTEFKFKLNEESDEETPDGRTTKTTVTLEDGRLVQKQAWDGKTTRIEREIEDGKLIAKCYMDDVVAVRTYEKAA</sequence>
<dbReference type="FunFam" id="2.40.128.20:FF:000001">
    <property type="entry name" value="Fatty acid-binding protein, adipocyte"/>
    <property type="match status" value="1"/>
</dbReference>
<evidence type="ECO:0000313" key="9">
    <source>
        <dbReference type="Proteomes" id="UP000261340"/>
    </source>
</evidence>
<dbReference type="PRINTS" id="PR00178">
    <property type="entry name" value="FATTYACIDBP"/>
</dbReference>
<dbReference type="InterPro" id="IPR000566">
    <property type="entry name" value="Lipocln_cytosolic_FA-bd_dom"/>
</dbReference>
<dbReference type="GeneTree" id="ENSGT00940000164547"/>
<dbReference type="Proteomes" id="UP000261340">
    <property type="component" value="Unplaced"/>
</dbReference>
<name>A0A3Q0S7L8_AMPCI</name>
<evidence type="ECO:0000256" key="6">
    <source>
        <dbReference type="ARBA" id="ARBA00030108"/>
    </source>
</evidence>